<keyword evidence="3" id="KW-1185">Reference proteome</keyword>
<name>A0A6A4AIS0_9STRA</name>
<dbReference type="Proteomes" id="UP000433483">
    <property type="component" value="Unassembled WGS sequence"/>
</dbReference>
<dbReference type="Proteomes" id="UP000440367">
    <property type="component" value="Unassembled WGS sequence"/>
</dbReference>
<protein>
    <recommendedName>
        <fullName evidence="5">Reverse transcriptase Ty1/copia-type domain-containing protein</fullName>
    </recommendedName>
</protein>
<evidence type="ECO:0000313" key="1">
    <source>
        <dbReference type="EMBL" id="KAE9234248.1"/>
    </source>
</evidence>
<dbReference type="EMBL" id="QXGD01000020">
    <property type="protein sequence ID" value="KAE9257598.1"/>
    <property type="molecule type" value="Genomic_DNA"/>
</dbReference>
<reference evidence="3 4" key="1">
    <citation type="submission" date="2018-08" db="EMBL/GenBank/DDBJ databases">
        <title>Genomic investigation of the strawberry pathogen Phytophthora fragariae indicates pathogenicity is determined by transcriptional variation in three key races.</title>
        <authorList>
            <person name="Adams T.M."/>
            <person name="Armitage A.D."/>
            <person name="Sobczyk M.K."/>
            <person name="Bates H.J."/>
            <person name="Dunwell J.M."/>
            <person name="Nellist C.F."/>
            <person name="Harrison R.J."/>
        </authorList>
    </citation>
    <scope>NUCLEOTIDE SEQUENCE [LARGE SCALE GENOMIC DNA]</scope>
    <source>
        <strain evidence="2 4">BC-1</strain>
        <strain evidence="1 3">NOV-27</strain>
    </source>
</reference>
<evidence type="ECO:0000313" key="3">
    <source>
        <dbReference type="Proteomes" id="UP000433483"/>
    </source>
</evidence>
<dbReference type="AlphaFoldDB" id="A0A6A4AIS0"/>
<evidence type="ECO:0000313" key="4">
    <source>
        <dbReference type="Proteomes" id="UP000440367"/>
    </source>
</evidence>
<gene>
    <name evidence="2" type="ORF">PF002_g884</name>
    <name evidence="1" type="ORF">PF005_g1974</name>
</gene>
<evidence type="ECO:0008006" key="5">
    <source>
        <dbReference type="Google" id="ProtNLM"/>
    </source>
</evidence>
<comment type="caution">
    <text evidence="2">The sequence shown here is derived from an EMBL/GenBank/DDBJ whole genome shotgun (WGS) entry which is preliminary data.</text>
</comment>
<organism evidence="2 4">
    <name type="scientific">Phytophthora fragariae</name>
    <dbReference type="NCBI Taxonomy" id="53985"/>
    <lineage>
        <taxon>Eukaryota</taxon>
        <taxon>Sar</taxon>
        <taxon>Stramenopiles</taxon>
        <taxon>Oomycota</taxon>
        <taxon>Peronosporomycetes</taxon>
        <taxon>Peronosporales</taxon>
        <taxon>Peronosporaceae</taxon>
        <taxon>Phytophthora</taxon>
    </lineage>
</organism>
<accession>A0A6A4AIS0</accession>
<proteinExistence type="predicted"/>
<dbReference type="EMBL" id="QXGB01000050">
    <property type="protein sequence ID" value="KAE9234248.1"/>
    <property type="molecule type" value="Genomic_DNA"/>
</dbReference>
<sequence length="51" mass="6101">MQMPTTYKLARPTKFWPQWRAIMLAELQSLKDHMTLRLVPRTDTKKTKVIT</sequence>
<evidence type="ECO:0000313" key="2">
    <source>
        <dbReference type="EMBL" id="KAE9257598.1"/>
    </source>
</evidence>